<reference evidence="2" key="1">
    <citation type="submission" date="2017-06" db="EMBL/GenBank/DDBJ databases">
        <authorList>
            <person name="Kim H.J."/>
            <person name="Triplett B.A."/>
        </authorList>
    </citation>
    <scope>NUCLEOTIDE SEQUENCE</scope>
    <source>
        <strain evidence="2">Ger/2015/Cat1</strain>
    </source>
</reference>
<organismHost>
    <name type="scientific">Microtus agrestis</name>
    <name type="common">Short-tailed field vole</name>
    <dbReference type="NCBI Taxonomy" id="29092"/>
</organismHost>
<organismHost>
    <name type="scientific">Loxodonta africana</name>
    <name type="common">African elephant</name>
    <dbReference type="NCBI Taxonomy" id="9785"/>
</organismHost>
<dbReference type="InterPro" id="IPR004967">
    <property type="entry name" value="Poxvirus_C7/F8A"/>
</dbReference>
<gene>
    <name evidence="2" type="primary">CPXV020</name>
</gene>
<dbReference type="Pfam" id="PF03287">
    <property type="entry name" value="Pox_C7_F8A"/>
    <property type="match status" value="1"/>
</dbReference>
<organismHost>
    <name type="scientific">Myodes glareolus</name>
    <name type="common">Bank vole</name>
    <name type="synonym">Clethrionomys glareolus</name>
    <dbReference type="NCBI Taxonomy" id="447135"/>
</organismHost>
<dbReference type="EMBL" id="LT896724">
    <property type="protein sequence ID" value="SNB48429.1"/>
    <property type="molecule type" value="Genomic_DNA"/>
</dbReference>
<feature type="compositionally biased region" description="Acidic residues" evidence="1">
    <location>
        <begin position="146"/>
        <end position="156"/>
    </location>
</feature>
<dbReference type="GO" id="GO:0016032">
    <property type="term" value="P:viral process"/>
    <property type="evidence" value="ECO:0007669"/>
    <property type="project" value="InterPro"/>
</dbReference>
<name>A0A212PNF1_COWPX</name>
<dbReference type="Proteomes" id="UP000276358">
    <property type="component" value="Segment"/>
</dbReference>
<organismHost>
    <name type="scientific">Mus musculus</name>
    <name type="common">Mouse</name>
    <dbReference type="NCBI Taxonomy" id="10090"/>
</organismHost>
<evidence type="ECO:0000313" key="2">
    <source>
        <dbReference type="EMBL" id="SNB48429.1"/>
    </source>
</evidence>
<feature type="compositionally biased region" description="Basic and acidic residues" evidence="1">
    <location>
        <begin position="157"/>
        <end position="168"/>
    </location>
</feature>
<organismHost>
    <name type="scientific">Homo sapiens</name>
    <name type="common">Human</name>
    <dbReference type="NCBI Taxonomy" id="9606"/>
</organismHost>
<feature type="region of interest" description="Disordered" evidence="1">
    <location>
        <begin position="144"/>
        <end position="175"/>
    </location>
</feature>
<protein>
    <submittedName>
        <fullName evidence="2">CPXV020 protein</fullName>
    </submittedName>
</protein>
<organismHost>
    <name type="scientific">Bos taurus</name>
    <name type="common">Bovine</name>
    <dbReference type="NCBI Taxonomy" id="9913"/>
</organismHost>
<proteinExistence type="predicted"/>
<organism evidence="2">
    <name type="scientific">Cowpox virus</name>
    <name type="common">CPV</name>
    <dbReference type="NCBI Taxonomy" id="10243"/>
    <lineage>
        <taxon>Viruses</taxon>
        <taxon>Varidnaviria</taxon>
        <taxon>Bamfordvirae</taxon>
        <taxon>Nucleocytoviricota</taxon>
        <taxon>Pokkesviricetes</taxon>
        <taxon>Chitovirales</taxon>
        <taxon>Poxviridae</taxon>
        <taxon>Chordopoxvirinae</taxon>
        <taxon>Orthopoxvirus</taxon>
        <taxon>Orthopoxvirus cowpox</taxon>
    </lineage>
</organism>
<organismHost>
    <name type="scientific">Apodemus sylvaticus</name>
    <name type="common">European woodmouse</name>
    <dbReference type="NCBI Taxonomy" id="10129"/>
</organismHost>
<sequence>MHVFYAVIDNNIDLECLTLHKGVEYGCKLQLISKNTKTVNIKCIIEVYYSDHLLKPLMAYVNDKLIQLDRKKLRRHKIVYSIDITLYDEVTNMLVCSNMDPDLIDRYYANICLDFDNNVYTVKDKNYTNAVIEYPVVCNFRRYSESDSDSDSDSDVDDRAELHKRNNDSDSDDYT</sequence>
<accession>A0A212PNF1</accession>
<organismHost>
    <name type="scientific">Felis catus</name>
    <name type="common">Cat</name>
    <name type="synonym">Felis silvestris catus</name>
    <dbReference type="NCBI Taxonomy" id="9685"/>
</organismHost>
<evidence type="ECO:0000256" key="1">
    <source>
        <dbReference type="SAM" id="MobiDB-lite"/>
    </source>
</evidence>